<feature type="region of interest" description="Disordered" evidence="1">
    <location>
        <begin position="1"/>
        <end position="45"/>
    </location>
</feature>
<dbReference type="EMBL" id="KN824495">
    <property type="protein sequence ID" value="KIM19990.1"/>
    <property type="molecule type" value="Genomic_DNA"/>
</dbReference>
<keyword evidence="3" id="KW-1185">Reference proteome</keyword>
<protein>
    <submittedName>
        <fullName evidence="2">Uncharacterized protein</fullName>
    </submittedName>
</protein>
<sequence>MPEFGFLVKGFKRQKPKSRRDELDADPSGQVTSSTPPSFVAPGNSGQFTENTVKSGHLEVTTVAGAVQGRSGQDAAVPSSIGQALPGTIRRAVDPGIGNLSTGDDSALELVNASTHDDREGRSVTVITESLRNDEFTSNAPVDLLDIASSISKATDLRDPLRATSEALKKIFEIAKNMDSPGEEWMSPMRRLFFYHDTLESQNKHLEDDFEIDQTRPPPEPTVILFLEAELNKVHRMLCEIKISQSSVVNNNADGTPGDQTITNTIANMEEIFEEYTNALHDFAAQSIAQFTQEQAQSNREPPAAEAADNTPQRIWSSACSLSWGHAREDHRRY</sequence>
<feature type="region of interest" description="Disordered" evidence="1">
    <location>
        <begin position="292"/>
        <end position="312"/>
    </location>
</feature>
<reference evidence="3" key="2">
    <citation type="submission" date="2015-01" db="EMBL/GenBank/DDBJ databases">
        <title>Evolutionary Origins and Diversification of the Mycorrhizal Mutualists.</title>
        <authorList>
            <consortium name="DOE Joint Genome Institute"/>
            <consortium name="Mycorrhizal Genomics Consortium"/>
            <person name="Kohler A."/>
            <person name="Kuo A."/>
            <person name="Nagy L.G."/>
            <person name="Floudas D."/>
            <person name="Copeland A."/>
            <person name="Barry K.W."/>
            <person name="Cichocki N."/>
            <person name="Veneault-Fourrey C."/>
            <person name="LaButti K."/>
            <person name="Lindquist E.A."/>
            <person name="Lipzen A."/>
            <person name="Lundell T."/>
            <person name="Morin E."/>
            <person name="Murat C."/>
            <person name="Riley R."/>
            <person name="Ohm R."/>
            <person name="Sun H."/>
            <person name="Tunlid A."/>
            <person name="Henrissat B."/>
            <person name="Grigoriev I.V."/>
            <person name="Hibbett D.S."/>
            <person name="Martin F."/>
        </authorList>
    </citation>
    <scope>NUCLEOTIDE SEQUENCE [LARGE SCALE GENOMIC DNA]</scope>
    <source>
        <strain evidence="3">MAFF 305830</strain>
    </source>
</reference>
<dbReference type="Proteomes" id="UP000054097">
    <property type="component" value="Unassembled WGS sequence"/>
</dbReference>
<evidence type="ECO:0000313" key="3">
    <source>
        <dbReference type="Proteomes" id="UP000054097"/>
    </source>
</evidence>
<dbReference type="OrthoDB" id="10660214at2759"/>
<proteinExistence type="predicted"/>
<name>A0A0C3A5N9_SERVB</name>
<dbReference type="HOGENOM" id="CLU_831995_0_0_1"/>
<gene>
    <name evidence="2" type="ORF">M408DRAFT_30755</name>
</gene>
<evidence type="ECO:0000313" key="2">
    <source>
        <dbReference type="EMBL" id="KIM19990.1"/>
    </source>
</evidence>
<evidence type="ECO:0000256" key="1">
    <source>
        <dbReference type="SAM" id="MobiDB-lite"/>
    </source>
</evidence>
<dbReference type="AlphaFoldDB" id="A0A0C3A5N9"/>
<accession>A0A0C3A5N9</accession>
<organism evidence="2 3">
    <name type="scientific">Serendipita vermifera MAFF 305830</name>
    <dbReference type="NCBI Taxonomy" id="933852"/>
    <lineage>
        <taxon>Eukaryota</taxon>
        <taxon>Fungi</taxon>
        <taxon>Dikarya</taxon>
        <taxon>Basidiomycota</taxon>
        <taxon>Agaricomycotina</taxon>
        <taxon>Agaricomycetes</taxon>
        <taxon>Sebacinales</taxon>
        <taxon>Serendipitaceae</taxon>
        <taxon>Serendipita</taxon>
    </lineage>
</organism>
<reference evidence="2 3" key="1">
    <citation type="submission" date="2014-04" db="EMBL/GenBank/DDBJ databases">
        <authorList>
            <consortium name="DOE Joint Genome Institute"/>
            <person name="Kuo A."/>
            <person name="Zuccaro A."/>
            <person name="Kohler A."/>
            <person name="Nagy L.G."/>
            <person name="Floudas D."/>
            <person name="Copeland A."/>
            <person name="Barry K.W."/>
            <person name="Cichocki N."/>
            <person name="Veneault-Fourrey C."/>
            <person name="LaButti K."/>
            <person name="Lindquist E.A."/>
            <person name="Lipzen A."/>
            <person name="Lundell T."/>
            <person name="Morin E."/>
            <person name="Murat C."/>
            <person name="Sun H."/>
            <person name="Tunlid A."/>
            <person name="Henrissat B."/>
            <person name="Grigoriev I.V."/>
            <person name="Hibbett D.S."/>
            <person name="Martin F."/>
            <person name="Nordberg H.P."/>
            <person name="Cantor M.N."/>
            <person name="Hua S.X."/>
        </authorList>
    </citation>
    <scope>NUCLEOTIDE SEQUENCE [LARGE SCALE GENOMIC DNA]</scope>
    <source>
        <strain evidence="2 3">MAFF 305830</strain>
    </source>
</reference>